<evidence type="ECO:0000313" key="8">
    <source>
        <dbReference type="EMBL" id="MDQ0290571.1"/>
    </source>
</evidence>
<dbReference type="InterPro" id="IPR002104">
    <property type="entry name" value="Integrase_catalytic"/>
</dbReference>
<organism evidence="8 9">
    <name type="scientific">Oligosphaera ethanolica</name>
    <dbReference type="NCBI Taxonomy" id="760260"/>
    <lineage>
        <taxon>Bacteria</taxon>
        <taxon>Pseudomonadati</taxon>
        <taxon>Lentisphaerota</taxon>
        <taxon>Oligosphaeria</taxon>
        <taxon>Oligosphaerales</taxon>
        <taxon>Oligosphaeraceae</taxon>
        <taxon>Oligosphaera</taxon>
    </lineage>
</organism>
<dbReference type="PROSITE" id="PS51898">
    <property type="entry name" value="TYR_RECOMBINASE"/>
    <property type="match status" value="1"/>
</dbReference>
<dbReference type="Pfam" id="PF00589">
    <property type="entry name" value="Phage_integrase"/>
    <property type="match status" value="1"/>
</dbReference>
<protein>
    <submittedName>
        <fullName evidence="8">Site-specific recombinase XerD</fullName>
    </submittedName>
</protein>
<evidence type="ECO:0000256" key="4">
    <source>
        <dbReference type="ARBA" id="ARBA00023172"/>
    </source>
</evidence>
<proteinExistence type="predicted"/>
<evidence type="ECO:0000259" key="6">
    <source>
        <dbReference type="PROSITE" id="PS51898"/>
    </source>
</evidence>
<dbReference type="CDD" id="cd01182">
    <property type="entry name" value="INT_RitC_C_like"/>
    <property type="match status" value="1"/>
</dbReference>
<evidence type="ECO:0000256" key="3">
    <source>
        <dbReference type="ARBA" id="ARBA00023125"/>
    </source>
</evidence>
<evidence type="ECO:0000313" key="9">
    <source>
        <dbReference type="Proteomes" id="UP001238163"/>
    </source>
</evidence>
<dbReference type="RefSeq" id="WP_307262178.1">
    <property type="nucleotide sequence ID" value="NZ_JAUSVL010000001.1"/>
</dbReference>
<evidence type="ECO:0000259" key="7">
    <source>
        <dbReference type="PROSITE" id="PS51900"/>
    </source>
</evidence>
<dbReference type="SUPFAM" id="SSF56349">
    <property type="entry name" value="DNA breaking-rejoining enzymes"/>
    <property type="match status" value="1"/>
</dbReference>
<dbReference type="PANTHER" id="PTHR30349:SF81">
    <property type="entry name" value="TYROSINE RECOMBINASE XERC"/>
    <property type="match status" value="1"/>
</dbReference>
<dbReference type="EMBL" id="JAUSVL010000001">
    <property type="protein sequence ID" value="MDQ0290571.1"/>
    <property type="molecule type" value="Genomic_DNA"/>
</dbReference>
<evidence type="ECO:0000256" key="5">
    <source>
        <dbReference type="PROSITE-ProRule" id="PRU01248"/>
    </source>
</evidence>
<keyword evidence="2" id="KW-0229">DNA integration</keyword>
<dbReference type="PANTHER" id="PTHR30349">
    <property type="entry name" value="PHAGE INTEGRASE-RELATED"/>
    <property type="match status" value="1"/>
</dbReference>
<dbReference type="PROSITE" id="PS51900">
    <property type="entry name" value="CB"/>
    <property type="match status" value="1"/>
</dbReference>
<reference evidence="8" key="1">
    <citation type="submission" date="2023-07" db="EMBL/GenBank/DDBJ databases">
        <title>Genomic Encyclopedia of Type Strains, Phase IV (KMG-IV): sequencing the most valuable type-strain genomes for metagenomic binning, comparative biology and taxonomic classification.</title>
        <authorList>
            <person name="Goeker M."/>
        </authorList>
    </citation>
    <scope>NUCLEOTIDE SEQUENCE</scope>
    <source>
        <strain evidence="8">DSM 24202</strain>
    </source>
</reference>
<feature type="domain" description="Core-binding (CB)" evidence="7">
    <location>
        <begin position="8"/>
        <end position="101"/>
    </location>
</feature>
<keyword evidence="4" id="KW-0233">DNA recombination</keyword>
<keyword evidence="3 5" id="KW-0238">DNA-binding</keyword>
<dbReference type="InterPro" id="IPR044068">
    <property type="entry name" value="CB"/>
</dbReference>
<keyword evidence="9" id="KW-1185">Reference proteome</keyword>
<dbReference type="Gene3D" id="1.10.443.10">
    <property type="entry name" value="Intergrase catalytic core"/>
    <property type="match status" value="1"/>
</dbReference>
<keyword evidence="1" id="KW-0159">Chromosome partition</keyword>
<dbReference type="InterPro" id="IPR013762">
    <property type="entry name" value="Integrase-like_cat_sf"/>
</dbReference>
<accession>A0AAE3VHW5</accession>
<dbReference type="InterPro" id="IPR004107">
    <property type="entry name" value="Integrase_SAM-like_N"/>
</dbReference>
<dbReference type="Gene3D" id="1.10.150.130">
    <property type="match status" value="1"/>
</dbReference>
<dbReference type="GO" id="GO:0003677">
    <property type="term" value="F:DNA binding"/>
    <property type="evidence" value="ECO:0007669"/>
    <property type="project" value="UniProtKB-UniRule"/>
</dbReference>
<feature type="domain" description="Tyr recombinase" evidence="6">
    <location>
        <begin position="125"/>
        <end position="310"/>
    </location>
</feature>
<dbReference type="GO" id="GO:0006310">
    <property type="term" value="P:DNA recombination"/>
    <property type="evidence" value="ECO:0007669"/>
    <property type="project" value="UniProtKB-KW"/>
</dbReference>
<evidence type="ECO:0000256" key="1">
    <source>
        <dbReference type="ARBA" id="ARBA00022829"/>
    </source>
</evidence>
<dbReference type="InterPro" id="IPR010998">
    <property type="entry name" value="Integrase_recombinase_N"/>
</dbReference>
<dbReference type="GO" id="GO:0007059">
    <property type="term" value="P:chromosome segregation"/>
    <property type="evidence" value="ECO:0007669"/>
    <property type="project" value="UniProtKB-KW"/>
</dbReference>
<evidence type="ECO:0000256" key="2">
    <source>
        <dbReference type="ARBA" id="ARBA00022908"/>
    </source>
</evidence>
<comment type="caution">
    <text evidence="8">The sequence shown here is derived from an EMBL/GenBank/DDBJ whole genome shotgun (WGS) entry which is preliminary data.</text>
</comment>
<name>A0AAE3VHW5_9BACT</name>
<dbReference type="AlphaFoldDB" id="A0AAE3VHW5"/>
<dbReference type="Pfam" id="PF02899">
    <property type="entry name" value="Phage_int_SAM_1"/>
    <property type="match status" value="1"/>
</dbReference>
<dbReference type="InterPro" id="IPR050090">
    <property type="entry name" value="Tyrosine_recombinase_XerCD"/>
</dbReference>
<dbReference type="GO" id="GO:0015074">
    <property type="term" value="P:DNA integration"/>
    <property type="evidence" value="ECO:0007669"/>
    <property type="project" value="UniProtKB-KW"/>
</dbReference>
<sequence length="335" mass="38152">MNQRSSPPCFAAILQDFFCRYLIDQRNLSAQTVASYRDTFRLLLTFAHERRNREPAKLTLSDLDACFVLEFLHYLERERGNVVRTRNVRLAAIRSFIKYAALRDPASLADAQSLLAIPLKRADRKIVGYLSRTEMEAVLLAPDPTTWSGRRDRVMFATFYNTGARVSEIIQLQVADVELERSRSIRLHGKGRKERITPIWKTTARQLQQWLQAQRATPGDPVFPNRKGQVMTRSGVEYRLRLAVNAAAEICPSLAERNVSPHTLRHTTAMHLLQSGVDPTVIALWLGHESPTTTHIYVEADLTMKERALATLQEPSDQPVRYSPPDDLLSFLESL</sequence>
<dbReference type="Proteomes" id="UP001238163">
    <property type="component" value="Unassembled WGS sequence"/>
</dbReference>
<dbReference type="InterPro" id="IPR011010">
    <property type="entry name" value="DNA_brk_join_enz"/>
</dbReference>
<gene>
    <name evidence="8" type="ORF">J3R75_002678</name>
</gene>